<comment type="catalytic activity">
    <reaction evidence="7 9 12">
        <text>orotidine 5'-phosphate + H(+) = UMP + CO2</text>
        <dbReference type="Rhea" id="RHEA:11596"/>
        <dbReference type="ChEBI" id="CHEBI:15378"/>
        <dbReference type="ChEBI" id="CHEBI:16526"/>
        <dbReference type="ChEBI" id="CHEBI:57538"/>
        <dbReference type="ChEBI" id="CHEBI:57865"/>
        <dbReference type="EC" id="4.1.1.23"/>
    </reaction>
</comment>
<dbReference type="PROSITE" id="PS00156">
    <property type="entry name" value="OMPDECASE"/>
    <property type="match status" value="1"/>
</dbReference>
<evidence type="ECO:0000256" key="5">
    <source>
        <dbReference type="ARBA" id="ARBA00022975"/>
    </source>
</evidence>
<dbReference type="NCBIfam" id="TIGR01740">
    <property type="entry name" value="pyrF"/>
    <property type="match status" value="1"/>
</dbReference>
<dbReference type="FunFam" id="3.20.20.70:FF:000015">
    <property type="entry name" value="Orotidine 5'-phosphate decarboxylase"/>
    <property type="match status" value="1"/>
</dbReference>
<proteinExistence type="inferred from homology"/>
<dbReference type="InterPro" id="IPR013785">
    <property type="entry name" value="Aldolase_TIM"/>
</dbReference>
<dbReference type="HAMAP" id="MF_01200_B">
    <property type="entry name" value="OMPdecase_type1_B"/>
    <property type="match status" value="1"/>
</dbReference>
<feature type="binding site" evidence="9 11">
    <location>
        <position position="10"/>
    </location>
    <ligand>
        <name>substrate</name>
    </ligand>
</feature>
<gene>
    <name evidence="9" type="primary">pyrF</name>
    <name evidence="14" type="ORF">FSCG_02056</name>
</gene>
<dbReference type="GO" id="GO:0004590">
    <property type="term" value="F:orotidine-5'-phosphate decarboxylase activity"/>
    <property type="evidence" value="ECO:0007669"/>
    <property type="project" value="UniProtKB-UniRule"/>
</dbReference>
<dbReference type="InterPro" id="IPR001754">
    <property type="entry name" value="OMPdeCOase_dom"/>
</dbReference>
<name>A0A0M1VXD1_FUSVC</name>
<comment type="caution">
    <text evidence="14">The sequence shown here is derived from an EMBL/GenBank/DDBJ whole genome shotgun (WGS) entry which is preliminary data.</text>
</comment>
<feature type="binding site" evidence="9 11">
    <location>
        <position position="209"/>
    </location>
    <ligand>
        <name>substrate</name>
    </ligand>
</feature>
<evidence type="ECO:0000259" key="13">
    <source>
        <dbReference type="SMART" id="SM00934"/>
    </source>
</evidence>
<dbReference type="Gene3D" id="3.20.20.70">
    <property type="entry name" value="Aldolase class I"/>
    <property type="match status" value="1"/>
</dbReference>
<feature type="active site" description="For OMPdecase activity" evidence="10">
    <location>
        <position position="59"/>
    </location>
</feature>
<dbReference type="CDD" id="cd04725">
    <property type="entry name" value="OMP_decarboxylase_like"/>
    <property type="match status" value="1"/>
</dbReference>
<feature type="binding site" evidence="9 11">
    <location>
        <position position="210"/>
    </location>
    <ligand>
        <name>substrate</name>
    </ligand>
</feature>
<dbReference type="EC" id="4.1.1.23" evidence="9"/>
<feature type="active site" description="For OMPdecase activity" evidence="10">
    <location>
        <position position="61"/>
    </location>
</feature>
<dbReference type="RefSeq" id="WP_008800467.1">
    <property type="nucleotide sequence ID" value="NZ_KQ235734.1"/>
</dbReference>
<dbReference type="InterPro" id="IPR011060">
    <property type="entry name" value="RibuloseP-bd_barrel"/>
</dbReference>
<feature type="binding site" evidence="9 11">
    <location>
        <position position="118"/>
    </location>
    <ligand>
        <name>substrate</name>
    </ligand>
</feature>
<comment type="pathway">
    <text evidence="2 9 12">Pyrimidine metabolism; UMP biosynthesis via de novo pathway; UMP from orotate: step 2/2.</text>
</comment>
<comment type="subunit">
    <text evidence="3 9">Homodimer.</text>
</comment>
<evidence type="ECO:0000256" key="2">
    <source>
        <dbReference type="ARBA" id="ARBA00004861"/>
    </source>
</evidence>
<dbReference type="GO" id="GO:0044205">
    <property type="term" value="P:'de novo' UMP biosynthetic process"/>
    <property type="evidence" value="ECO:0007669"/>
    <property type="project" value="UniProtKB-UniRule"/>
</dbReference>
<feature type="active site" description="Proton donor" evidence="9">
    <location>
        <position position="61"/>
    </location>
</feature>
<comment type="function">
    <text evidence="1 9">Catalyzes the decarboxylation of orotidine 5'-monophosphate (OMP) to uridine 5'-monophosphate (UMP).</text>
</comment>
<dbReference type="GO" id="GO:0006207">
    <property type="term" value="P:'de novo' pyrimidine nucleobase biosynthetic process"/>
    <property type="evidence" value="ECO:0007669"/>
    <property type="project" value="InterPro"/>
</dbReference>
<evidence type="ECO:0000256" key="8">
    <source>
        <dbReference type="ARBA" id="ARBA00061012"/>
    </source>
</evidence>
<evidence type="ECO:0000256" key="12">
    <source>
        <dbReference type="RuleBase" id="RU000512"/>
    </source>
</evidence>
<dbReference type="GO" id="GO:0005829">
    <property type="term" value="C:cytosol"/>
    <property type="evidence" value="ECO:0007669"/>
    <property type="project" value="TreeGrafter"/>
</dbReference>
<organism evidence="14 15">
    <name type="scientific">Fusobacterium vincentii 4_1_13</name>
    <dbReference type="NCBI Taxonomy" id="469606"/>
    <lineage>
        <taxon>Bacteria</taxon>
        <taxon>Fusobacteriati</taxon>
        <taxon>Fusobacteriota</taxon>
        <taxon>Fusobacteriia</taxon>
        <taxon>Fusobacteriales</taxon>
        <taxon>Fusobacteriaceae</taxon>
        <taxon>Fusobacterium</taxon>
    </lineage>
</organism>
<evidence type="ECO:0000313" key="15">
    <source>
        <dbReference type="Proteomes" id="UP000004925"/>
    </source>
</evidence>
<reference evidence="14 15" key="1">
    <citation type="submission" date="2011-10" db="EMBL/GenBank/DDBJ databases">
        <title>The Genome Sequence of Fusobacterium sp. 4_1_13.</title>
        <authorList>
            <consortium name="The Broad Institute Genome Sequencing Platform"/>
            <person name="Earl A."/>
            <person name="Ward D."/>
            <person name="Feldgarden M."/>
            <person name="Gevers D."/>
            <person name="Strauss J."/>
            <person name="Ambrose C."/>
            <person name="Allen-Vercoe E."/>
            <person name="Young S.K."/>
            <person name="Zeng Q."/>
            <person name="Gargeya S."/>
            <person name="Fitzgerald M."/>
            <person name="Haas B."/>
            <person name="Abouelleil A."/>
            <person name="Alvarado L."/>
            <person name="Arachchi H.M."/>
            <person name="Berlin A."/>
            <person name="Brown A."/>
            <person name="Chapman S.B."/>
            <person name="Chen Z."/>
            <person name="Dunbar C."/>
            <person name="Freedman E."/>
            <person name="Gearin G."/>
            <person name="Goldberg J."/>
            <person name="Griggs A."/>
            <person name="Gujja S."/>
            <person name="Heiman D."/>
            <person name="Howarth C."/>
            <person name="Larson L."/>
            <person name="Lui A."/>
            <person name="MacDonald P.J."/>
            <person name="Montmayeur A."/>
            <person name="Murphy C."/>
            <person name="Neiman D."/>
            <person name="Pearson M."/>
            <person name="Priest M."/>
            <person name="Roberts A."/>
            <person name="Saif S."/>
            <person name="Shea T."/>
            <person name="Shenoy N."/>
            <person name="Sisk P."/>
            <person name="Stolte C."/>
            <person name="Sykes S."/>
            <person name="Wortman J."/>
            <person name="Nusbaum C."/>
            <person name="Birren B."/>
        </authorList>
    </citation>
    <scope>NUCLEOTIDE SEQUENCE [LARGE SCALE GENOMIC DNA]</scope>
    <source>
        <strain evidence="14 15">4_1_13</strain>
    </source>
</reference>
<feature type="binding site" evidence="9">
    <location>
        <begin position="59"/>
        <end position="68"/>
    </location>
    <ligand>
        <name>substrate</name>
    </ligand>
</feature>
<dbReference type="InterPro" id="IPR014732">
    <property type="entry name" value="OMPdecase"/>
</dbReference>
<evidence type="ECO:0000256" key="9">
    <source>
        <dbReference type="HAMAP-Rule" id="MF_01200"/>
    </source>
</evidence>
<evidence type="ECO:0000256" key="10">
    <source>
        <dbReference type="PIRSR" id="PIRSR614732-1"/>
    </source>
</evidence>
<evidence type="ECO:0000256" key="7">
    <source>
        <dbReference type="ARBA" id="ARBA00049157"/>
    </source>
</evidence>
<feature type="domain" description="Orotidine 5'-phosphate decarboxylase" evidence="13">
    <location>
        <begin position="4"/>
        <end position="225"/>
    </location>
</feature>
<comment type="similarity">
    <text evidence="8 9">Belongs to the OMP decarboxylase family. Type 1 subfamily.</text>
</comment>
<keyword evidence="4 9" id="KW-0210">Decarboxylase</keyword>
<evidence type="ECO:0000256" key="4">
    <source>
        <dbReference type="ARBA" id="ARBA00022793"/>
    </source>
</evidence>
<dbReference type="PANTHER" id="PTHR32119">
    <property type="entry name" value="OROTIDINE 5'-PHOSPHATE DECARBOXYLASE"/>
    <property type="match status" value="1"/>
</dbReference>
<dbReference type="Pfam" id="PF00215">
    <property type="entry name" value="OMPdecase"/>
    <property type="match status" value="1"/>
</dbReference>
<evidence type="ECO:0000256" key="6">
    <source>
        <dbReference type="ARBA" id="ARBA00023239"/>
    </source>
</evidence>
<evidence type="ECO:0000313" key="14">
    <source>
        <dbReference type="EMBL" id="EEO41343.1"/>
    </source>
</evidence>
<feature type="binding site" evidence="9 11">
    <location>
        <position position="180"/>
    </location>
    <ligand>
        <name>substrate</name>
    </ligand>
</feature>
<feature type="active site" description="For OMPdecase activity" evidence="10">
    <location>
        <position position="64"/>
    </location>
</feature>
<dbReference type="AlphaFoldDB" id="A0A0M1VXD1"/>
<dbReference type="HOGENOM" id="CLU_067069_1_1_0"/>
<feature type="binding site" evidence="9 11">
    <location>
        <position position="189"/>
    </location>
    <ligand>
        <name>substrate</name>
    </ligand>
</feature>
<dbReference type="UniPathway" id="UPA00070">
    <property type="reaction ID" value="UER00120"/>
</dbReference>
<dbReference type="NCBIfam" id="NF001273">
    <property type="entry name" value="PRK00230.1"/>
    <property type="match status" value="1"/>
</dbReference>
<keyword evidence="5 9" id="KW-0665">Pyrimidine biosynthesis</keyword>
<evidence type="ECO:0000256" key="1">
    <source>
        <dbReference type="ARBA" id="ARBA00002356"/>
    </source>
</evidence>
<dbReference type="Proteomes" id="UP000004925">
    <property type="component" value="Unassembled WGS sequence"/>
</dbReference>
<protein>
    <recommendedName>
        <fullName evidence="9">Orotidine 5'-phosphate decarboxylase</fullName>
        <ecNumber evidence="9">4.1.1.23</ecNumber>
    </recommendedName>
    <alternativeName>
        <fullName evidence="9">OMP decarboxylase</fullName>
        <shortName evidence="9">OMPDCase</shortName>
        <shortName evidence="9">OMPdecase</shortName>
    </alternativeName>
</protein>
<evidence type="ECO:0000256" key="3">
    <source>
        <dbReference type="ARBA" id="ARBA00011738"/>
    </source>
</evidence>
<dbReference type="SUPFAM" id="SSF51366">
    <property type="entry name" value="Ribulose-phoshate binding barrel"/>
    <property type="match status" value="1"/>
</dbReference>
<dbReference type="InterPro" id="IPR047596">
    <property type="entry name" value="OMPdecase_bac"/>
</dbReference>
<keyword evidence="6 9" id="KW-0456">Lyase</keyword>
<dbReference type="EMBL" id="ACDE02000006">
    <property type="protein sequence ID" value="EEO41343.1"/>
    <property type="molecule type" value="Genomic_DNA"/>
</dbReference>
<dbReference type="PANTHER" id="PTHR32119:SF2">
    <property type="entry name" value="OROTIDINE 5'-PHOSPHATE DECARBOXYLASE"/>
    <property type="match status" value="1"/>
</dbReference>
<evidence type="ECO:0000256" key="11">
    <source>
        <dbReference type="PIRSR" id="PIRSR614732-2"/>
    </source>
</evidence>
<dbReference type="eggNOG" id="COG0284">
    <property type="taxonomic scope" value="Bacteria"/>
</dbReference>
<feature type="binding site" evidence="9 11">
    <location>
        <position position="32"/>
    </location>
    <ligand>
        <name>substrate</name>
    </ligand>
</feature>
<accession>A0A0M1VXD1</accession>
<dbReference type="InterPro" id="IPR018089">
    <property type="entry name" value="OMPdecase_AS"/>
</dbReference>
<dbReference type="SMART" id="SM00934">
    <property type="entry name" value="OMPdecase"/>
    <property type="match status" value="1"/>
</dbReference>
<sequence length="237" mass="26404">MKKEVIIALDFPTLEKTLDFLDKFKEEKLFVKVGMELYLQNGPIVIDEIKKRGHKIFLDLKLHDIPNTVYSAAKGLAKFNIDILTVHAAGGSEMLKGAKRAMIEAGVNTKVIAITQLTSTSEEDMRKEQNIQTSIEESVLNYARLAKESGIDGVVSSVLETKKIREQSGKDFIIINPGIRLAEDSKGDQKRVATPIDANRDGASYIVVGRSITGNENPEERYKLIKNMFEMGDKYVG</sequence>